<reference evidence="2" key="3">
    <citation type="submission" date="2022-01" db="EMBL/GenBank/DDBJ databases">
        <title>Collection of gut derived symbiotic bacterial strains cultured from healthy donors.</title>
        <authorList>
            <person name="Lin H."/>
            <person name="Kohout C."/>
            <person name="Waligurski E."/>
            <person name="Pamer E.G."/>
        </authorList>
    </citation>
    <scope>NUCLEOTIDE SEQUENCE</scope>
    <source>
        <strain evidence="2">DFI.5.49</strain>
    </source>
</reference>
<reference evidence="3" key="2">
    <citation type="submission" date="2020-02" db="EMBL/GenBank/DDBJ databases">
        <authorList>
            <person name="Littmann E."/>
            <person name="Sorbara M."/>
        </authorList>
    </citation>
    <scope>NUCLEOTIDE SEQUENCE</scope>
    <source>
        <strain evidence="3">MSK.14.54</strain>
    </source>
</reference>
<organism evidence="2 5">
    <name type="scientific">Fusicatenibacter saccharivorans</name>
    <dbReference type="NCBI Taxonomy" id="1150298"/>
    <lineage>
        <taxon>Bacteria</taxon>
        <taxon>Bacillati</taxon>
        <taxon>Bacillota</taxon>
        <taxon>Clostridia</taxon>
        <taxon>Lachnospirales</taxon>
        <taxon>Lachnospiraceae</taxon>
        <taxon>Fusicatenibacter</taxon>
    </lineage>
</organism>
<dbReference type="GeneID" id="79856953"/>
<dbReference type="EMBL" id="JAKNFS010000012">
    <property type="protein sequence ID" value="MCG4765836.1"/>
    <property type="molecule type" value="Genomic_DNA"/>
</dbReference>
<name>A0AAE3F477_9FIRM</name>
<evidence type="ECO:0000313" key="3">
    <source>
        <dbReference type="EMBL" id="NSE16492.1"/>
    </source>
</evidence>
<dbReference type="RefSeq" id="WP_055221524.1">
    <property type="nucleotide sequence ID" value="NZ_CABJFB010000002.1"/>
</dbReference>
<accession>A0AAE3F477</accession>
<reference evidence="3 4" key="1">
    <citation type="journal article" date="2020" name="Cell Host Microbe">
        <title>Functional and Genomic Variation between Human-Derived Isolates of Lachnospiraceae Reveals Inter- and Intra-Species Diversity.</title>
        <authorList>
            <person name="Sorbara M.T."/>
            <person name="Littmann E.R."/>
            <person name="Fontana E."/>
            <person name="Moody T.U."/>
            <person name="Kohout C.E."/>
            <person name="Gjonbalaj M."/>
            <person name="Eaton V."/>
            <person name="Seok R."/>
            <person name="Leiner I.M."/>
            <person name="Pamer E.G."/>
        </authorList>
    </citation>
    <scope>NUCLEOTIDE SEQUENCE [LARGE SCALE GENOMIC DNA]</scope>
    <source>
        <strain evidence="3 4">MSK.14.54</strain>
    </source>
</reference>
<dbReference type="EMBL" id="JAAITQ010000013">
    <property type="protein sequence ID" value="NSE16492.1"/>
    <property type="molecule type" value="Genomic_DNA"/>
</dbReference>
<gene>
    <name evidence="3" type="ORF">G5B05_08735</name>
    <name evidence="2" type="ORF">L0N21_09990</name>
</gene>
<keyword evidence="4" id="KW-1185">Reference proteome</keyword>
<dbReference type="InterPro" id="IPR004038">
    <property type="entry name" value="Ribosomal_eL8/eL30/eS12/Gad45"/>
</dbReference>
<dbReference type="Pfam" id="PF01248">
    <property type="entry name" value="Ribosomal_L7Ae"/>
    <property type="match status" value="1"/>
</dbReference>
<comment type="caution">
    <text evidence="2">The sequence shown here is derived from an EMBL/GenBank/DDBJ whole genome shotgun (WGS) entry which is preliminary data.</text>
</comment>
<dbReference type="SUPFAM" id="SSF55315">
    <property type="entry name" value="L30e-like"/>
    <property type="match status" value="1"/>
</dbReference>
<proteinExistence type="predicted"/>
<evidence type="ECO:0000313" key="4">
    <source>
        <dbReference type="Proteomes" id="UP000768180"/>
    </source>
</evidence>
<dbReference type="Proteomes" id="UP001199915">
    <property type="component" value="Unassembled WGS sequence"/>
</dbReference>
<evidence type="ECO:0000313" key="2">
    <source>
        <dbReference type="EMBL" id="MCG4765836.1"/>
    </source>
</evidence>
<sequence length="103" mass="11028">MNSQSKGLSMLGLAMKAGKVSSGEFATEQAVKSGSAYLVILAETASANTQKKFRNMCAYYKVPCILFGDKEQLGRAIGREYRSSLAVCEAHFAEKIAALLAEA</sequence>
<dbReference type="Gene3D" id="3.30.1330.30">
    <property type="match status" value="1"/>
</dbReference>
<dbReference type="GO" id="GO:0005840">
    <property type="term" value="C:ribosome"/>
    <property type="evidence" value="ECO:0007669"/>
    <property type="project" value="UniProtKB-KW"/>
</dbReference>
<feature type="domain" description="Ribosomal protein eL8/eL30/eS12/Gadd45" evidence="1">
    <location>
        <begin position="9"/>
        <end position="92"/>
    </location>
</feature>
<evidence type="ECO:0000313" key="5">
    <source>
        <dbReference type="Proteomes" id="UP001199915"/>
    </source>
</evidence>
<protein>
    <submittedName>
        <fullName evidence="3">50S ribosomal protein L7ae</fullName>
    </submittedName>
    <submittedName>
        <fullName evidence="2">Ribosomal L7Ae/L30e/S12e/Gadd45 family protein</fullName>
    </submittedName>
</protein>
<dbReference type="InterPro" id="IPR029064">
    <property type="entry name" value="Ribosomal_eL30-like_sf"/>
</dbReference>
<evidence type="ECO:0000259" key="1">
    <source>
        <dbReference type="Pfam" id="PF01248"/>
    </source>
</evidence>
<keyword evidence="3" id="KW-0687">Ribonucleoprotein</keyword>
<keyword evidence="3" id="KW-0689">Ribosomal protein</keyword>
<dbReference type="AlphaFoldDB" id="A0AAE3F477"/>
<dbReference type="Proteomes" id="UP000768180">
    <property type="component" value="Unassembled WGS sequence"/>
</dbReference>